<keyword evidence="3" id="KW-0378">Hydrolase</keyword>
<accession>A0A8H2WIC8</accession>
<dbReference type="SUPFAM" id="SSF53474">
    <property type="entry name" value="alpha/beta-Hydrolases"/>
    <property type="match status" value="1"/>
</dbReference>
<dbReference type="InterPro" id="IPR000639">
    <property type="entry name" value="Epox_hydrolase-like"/>
</dbReference>
<evidence type="ECO:0000256" key="3">
    <source>
        <dbReference type="ARBA" id="ARBA00022801"/>
    </source>
</evidence>
<dbReference type="Pfam" id="PF06441">
    <property type="entry name" value="EHN"/>
    <property type="match status" value="1"/>
</dbReference>
<proteinExistence type="inferred from homology"/>
<dbReference type="EMBL" id="CAJMWQ010000823">
    <property type="protein sequence ID" value="CAE6387192.1"/>
    <property type="molecule type" value="Genomic_DNA"/>
</dbReference>
<comment type="similarity">
    <text evidence="1">Belongs to the peptidase S33 family.</text>
</comment>
<dbReference type="PIRSF" id="PIRSF001112">
    <property type="entry name" value="Epoxide_hydrolase"/>
    <property type="match status" value="1"/>
</dbReference>
<dbReference type="InterPro" id="IPR000073">
    <property type="entry name" value="AB_hydrolase_1"/>
</dbReference>
<dbReference type="Proteomes" id="UP000663826">
    <property type="component" value="Unassembled WGS sequence"/>
</dbReference>
<evidence type="ECO:0000256" key="4">
    <source>
        <dbReference type="PIRSR" id="PIRSR001112-1"/>
    </source>
</evidence>
<feature type="domain" description="AB hydrolase-1" evidence="5">
    <location>
        <begin position="99"/>
        <end position="188"/>
    </location>
</feature>
<dbReference type="PANTHER" id="PTHR21661">
    <property type="entry name" value="EPOXIDE HYDROLASE 1-RELATED"/>
    <property type="match status" value="1"/>
</dbReference>
<dbReference type="Gene3D" id="3.40.50.1820">
    <property type="entry name" value="alpha/beta hydrolase"/>
    <property type="match status" value="1"/>
</dbReference>
<dbReference type="PANTHER" id="PTHR21661:SF35">
    <property type="entry name" value="EPOXIDE HYDROLASE"/>
    <property type="match status" value="1"/>
</dbReference>
<evidence type="ECO:0008006" key="9">
    <source>
        <dbReference type="Google" id="ProtNLM"/>
    </source>
</evidence>
<dbReference type="Pfam" id="PF00561">
    <property type="entry name" value="Abhydrolase_1"/>
    <property type="match status" value="1"/>
</dbReference>
<feature type="active site" description="Nucleophile" evidence="4">
    <location>
        <position position="159"/>
    </location>
</feature>
<evidence type="ECO:0000256" key="1">
    <source>
        <dbReference type="ARBA" id="ARBA00010088"/>
    </source>
</evidence>
<sequence>MAPYDEIKPFSISVPDDQLEQLRQKLDLTRLPDELDLPAGQEWDWGIPLAVLKPVIDYWRTQYDWRAVEERINRTLPQFTTYVESKKHGEREVSKIIEELVNPKDPKRPSFHVVAPSLPGYVFSERASTPGMNIVGTAYLFDKLMVKLGYTHYVAQGGDWGALVCHAFSAYHQDTCLAIHTNFTISYPTPLKNPIMTLKAVLGLYPKDEMGGLKNARQLESEIGYQKIQGTRPQTLAVSLTDSPVGLLAWIGEKLYAWTDNYSWTPEEWITWTMLYWVNGPAGGLRYYKENSIIEPPKDPELRGGVGELRSVQSSTLFGFSWFPKEIYVLPAEWAGIGRNHVYLNKHNKGGHFAAWEVPELLVNDIQNFVVIVLGKEPRLLGSS</sequence>
<name>A0A8H2WIC8_9AGAM</name>
<feature type="active site" description="Proton donor" evidence="4">
    <location>
        <position position="288"/>
    </location>
</feature>
<dbReference type="GO" id="GO:0097176">
    <property type="term" value="P:epoxide metabolic process"/>
    <property type="evidence" value="ECO:0007669"/>
    <property type="project" value="TreeGrafter"/>
</dbReference>
<protein>
    <recommendedName>
        <fullName evidence="9">Epoxide hydrolase N-terminal domain-containing protein</fullName>
    </recommendedName>
</protein>
<feature type="domain" description="Epoxide hydrolase N-terminal" evidence="6">
    <location>
        <begin position="7"/>
        <end position="84"/>
    </location>
</feature>
<keyword evidence="2" id="KW-0058">Aromatic hydrocarbons catabolism</keyword>
<evidence type="ECO:0000256" key="2">
    <source>
        <dbReference type="ARBA" id="ARBA00022797"/>
    </source>
</evidence>
<evidence type="ECO:0000313" key="8">
    <source>
        <dbReference type="Proteomes" id="UP000663826"/>
    </source>
</evidence>
<reference evidence="7" key="1">
    <citation type="submission" date="2021-01" db="EMBL/GenBank/DDBJ databases">
        <authorList>
            <person name="Kaushik A."/>
        </authorList>
    </citation>
    <scope>NUCLEOTIDE SEQUENCE</scope>
    <source>
        <strain evidence="7">AG1-1B</strain>
    </source>
</reference>
<feature type="active site" description="Proton acceptor" evidence="4">
    <location>
        <position position="352"/>
    </location>
</feature>
<evidence type="ECO:0000313" key="7">
    <source>
        <dbReference type="EMBL" id="CAE6387192.1"/>
    </source>
</evidence>
<organism evidence="7 8">
    <name type="scientific">Rhizoctonia solani</name>
    <dbReference type="NCBI Taxonomy" id="456999"/>
    <lineage>
        <taxon>Eukaryota</taxon>
        <taxon>Fungi</taxon>
        <taxon>Dikarya</taxon>
        <taxon>Basidiomycota</taxon>
        <taxon>Agaricomycotina</taxon>
        <taxon>Agaricomycetes</taxon>
        <taxon>Cantharellales</taxon>
        <taxon>Ceratobasidiaceae</taxon>
        <taxon>Rhizoctonia</taxon>
    </lineage>
</organism>
<dbReference type="GO" id="GO:0004301">
    <property type="term" value="F:epoxide hydrolase activity"/>
    <property type="evidence" value="ECO:0007669"/>
    <property type="project" value="TreeGrafter"/>
</dbReference>
<dbReference type="AlphaFoldDB" id="A0A8H2WIC8"/>
<evidence type="ECO:0000259" key="5">
    <source>
        <dbReference type="Pfam" id="PF00561"/>
    </source>
</evidence>
<gene>
    <name evidence="7" type="ORF">RDB_LOCUS23609</name>
</gene>
<dbReference type="InterPro" id="IPR029058">
    <property type="entry name" value="AB_hydrolase_fold"/>
</dbReference>
<comment type="caution">
    <text evidence="7">The sequence shown here is derived from an EMBL/GenBank/DDBJ whole genome shotgun (WGS) entry which is preliminary data.</text>
</comment>
<evidence type="ECO:0000259" key="6">
    <source>
        <dbReference type="Pfam" id="PF06441"/>
    </source>
</evidence>
<dbReference type="InterPro" id="IPR016292">
    <property type="entry name" value="Epoxide_hydrolase"/>
</dbReference>
<dbReference type="InterPro" id="IPR010497">
    <property type="entry name" value="Epoxide_hydro_N"/>
</dbReference>
<dbReference type="PRINTS" id="PR00412">
    <property type="entry name" value="EPOXHYDRLASE"/>
</dbReference>